<dbReference type="EMBL" id="PGTN01000083">
    <property type="protein sequence ID" value="PJF46894.1"/>
    <property type="molecule type" value="Genomic_DNA"/>
</dbReference>
<dbReference type="SUPFAM" id="SSF81301">
    <property type="entry name" value="Nucleotidyltransferase"/>
    <property type="match status" value="1"/>
</dbReference>
<feature type="domain" description="Polymerase beta nucleotidyltransferase" evidence="1">
    <location>
        <begin position="13"/>
        <end position="107"/>
    </location>
</feature>
<evidence type="ECO:0000313" key="3">
    <source>
        <dbReference type="Proteomes" id="UP000230790"/>
    </source>
</evidence>
<dbReference type="InterPro" id="IPR041633">
    <property type="entry name" value="Polbeta"/>
</dbReference>
<organism evidence="2 3">
    <name type="scientific">Candidatus Thermofonsia Clade 3 bacterium</name>
    <dbReference type="NCBI Taxonomy" id="2364212"/>
    <lineage>
        <taxon>Bacteria</taxon>
        <taxon>Bacillati</taxon>
        <taxon>Chloroflexota</taxon>
        <taxon>Candidatus Thermofontia</taxon>
        <taxon>Candidatus Thermofonsia Clade 3</taxon>
    </lineage>
</organism>
<name>A0A2M8QAS6_9CHLR</name>
<dbReference type="CDD" id="cd05403">
    <property type="entry name" value="NT_KNTase_like"/>
    <property type="match status" value="1"/>
</dbReference>
<proteinExistence type="predicted"/>
<protein>
    <submittedName>
        <fullName evidence="2">Nucleotidyltransferase domain-containing protein</fullName>
    </submittedName>
</protein>
<dbReference type="InterPro" id="IPR043519">
    <property type="entry name" value="NT_sf"/>
</dbReference>
<dbReference type="AlphaFoldDB" id="A0A2M8QAS6"/>
<gene>
    <name evidence="2" type="ORF">CUN48_11425</name>
</gene>
<dbReference type="PANTHER" id="PTHR43449:SF1">
    <property type="entry name" value="POLYMERASE BETA NUCLEOTIDYLTRANSFERASE DOMAIN-CONTAINING PROTEIN"/>
    <property type="match status" value="1"/>
</dbReference>
<dbReference type="PANTHER" id="PTHR43449">
    <property type="entry name" value="NUCLEOTIDYLTRANSFERASE"/>
    <property type="match status" value="1"/>
</dbReference>
<dbReference type="Gene3D" id="3.30.460.10">
    <property type="entry name" value="Beta Polymerase, domain 2"/>
    <property type="match status" value="1"/>
</dbReference>
<evidence type="ECO:0000259" key="1">
    <source>
        <dbReference type="Pfam" id="PF18765"/>
    </source>
</evidence>
<reference evidence="2 3" key="1">
    <citation type="submission" date="2017-11" db="EMBL/GenBank/DDBJ databases">
        <title>Evolution of Phototrophy in the Chloroflexi Phylum Driven by Horizontal Gene Transfer.</title>
        <authorList>
            <person name="Ward L.M."/>
            <person name="Hemp J."/>
            <person name="Shih P.M."/>
            <person name="Mcglynn S.E."/>
            <person name="Fischer W."/>
        </authorList>
    </citation>
    <scope>NUCLEOTIDE SEQUENCE [LARGE SCALE GENOMIC DNA]</scope>
    <source>
        <strain evidence="2">JP3_7</strain>
    </source>
</reference>
<dbReference type="Pfam" id="PF18765">
    <property type="entry name" value="Polbeta"/>
    <property type="match status" value="1"/>
</dbReference>
<keyword evidence="2" id="KW-0808">Transferase</keyword>
<accession>A0A2M8QAS6</accession>
<dbReference type="GO" id="GO:0016740">
    <property type="term" value="F:transferase activity"/>
    <property type="evidence" value="ECO:0007669"/>
    <property type="project" value="UniProtKB-KW"/>
</dbReference>
<evidence type="ECO:0000313" key="2">
    <source>
        <dbReference type="EMBL" id="PJF46894.1"/>
    </source>
</evidence>
<sequence length="119" mass="13677">MSNILLEELQAALKPIFDKYGVARAFVFGSVARGEATRRSDVDLVVIQETDKPFLDRYEGILAEIHTALRRSVDLLIYTPREFEAMPRTAFVRRMLRDSKVIYERERESPDGDALDRDG</sequence>
<comment type="caution">
    <text evidence="2">The sequence shown here is derived from an EMBL/GenBank/DDBJ whole genome shotgun (WGS) entry which is preliminary data.</text>
</comment>
<dbReference type="Proteomes" id="UP000230790">
    <property type="component" value="Unassembled WGS sequence"/>
</dbReference>